<evidence type="ECO:0000259" key="13">
    <source>
        <dbReference type="SMART" id="SM00968"/>
    </source>
</evidence>
<dbReference type="CDD" id="cd03275">
    <property type="entry name" value="ABC_SMC1_euk"/>
    <property type="match status" value="2"/>
</dbReference>
<accession>A0A2N1J9F9</accession>
<dbReference type="GO" id="GO:0008278">
    <property type="term" value="C:cohesin complex"/>
    <property type="evidence" value="ECO:0007669"/>
    <property type="project" value="InterPro"/>
</dbReference>
<feature type="coiled-coil region" evidence="11">
    <location>
        <begin position="1020"/>
        <end position="1054"/>
    </location>
</feature>
<proteinExistence type="inferred from homology"/>
<dbReference type="Pfam" id="PF06470">
    <property type="entry name" value="SMC_hinge"/>
    <property type="match status" value="1"/>
</dbReference>
<dbReference type="GO" id="GO:0007062">
    <property type="term" value="P:sister chromatid cohesion"/>
    <property type="evidence" value="ECO:0007669"/>
    <property type="project" value="InterPro"/>
</dbReference>
<evidence type="ECO:0000256" key="12">
    <source>
        <dbReference type="SAM" id="MobiDB-lite"/>
    </source>
</evidence>
<evidence type="ECO:0000256" key="11">
    <source>
        <dbReference type="SAM" id="Coils"/>
    </source>
</evidence>
<protein>
    <recommendedName>
        <fullName evidence="10">Structural maintenance of chromosomes protein</fullName>
    </recommendedName>
</protein>
<reference evidence="14 15" key="1">
    <citation type="submission" date="2017-10" db="EMBL/GenBank/DDBJ databases">
        <title>A novel species of cold-tolerant Malassezia isolated from bats.</title>
        <authorList>
            <person name="Lorch J.M."/>
            <person name="Palmer J.M."/>
            <person name="Vanderwolf K.J."/>
            <person name="Schmidt K.Z."/>
            <person name="Verant M.L."/>
            <person name="Weller T.J."/>
            <person name="Blehert D.S."/>
        </authorList>
    </citation>
    <scope>NUCLEOTIDE SEQUENCE [LARGE SCALE GENOMIC DNA]</scope>
    <source>
        <strain evidence="14 15">NWHC:44797-103</strain>
    </source>
</reference>
<evidence type="ECO:0000256" key="5">
    <source>
        <dbReference type="ARBA" id="ARBA00022618"/>
    </source>
</evidence>
<evidence type="ECO:0000313" key="15">
    <source>
        <dbReference type="Proteomes" id="UP000232875"/>
    </source>
</evidence>
<dbReference type="Pfam" id="PF02463">
    <property type="entry name" value="SMC_N"/>
    <property type="match status" value="1"/>
</dbReference>
<dbReference type="GeneID" id="80902761"/>
<evidence type="ECO:0000256" key="2">
    <source>
        <dbReference type="ARBA" id="ARBA00004286"/>
    </source>
</evidence>
<dbReference type="GO" id="GO:0005524">
    <property type="term" value="F:ATP binding"/>
    <property type="evidence" value="ECO:0007669"/>
    <property type="project" value="InterPro"/>
</dbReference>
<dbReference type="AlphaFoldDB" id="A0A2N1J9F9"/>
<dbReference type="PANTHER" id="PTHR18937:SF12">
    <property type="entry name" value="STRUCTURAL MAINTENANCE OF CHROMOSOMES PROTEIN"/>
    <property type="match status" value="1"/>
</dbReference>
<keyword evidence="7 11" id="KW-0175">Coiled coil</keyword>
<dbReference type="STRING" id="2020962.A0A2N1J9F9"/>
<evidence type="ECO:0000256" key="7">
    <source>
        <dbReference type="ARBA" id="ARBA00023054"/>
    </source>
</evidence>
<dbReference type="PIRSF" id="PIRSF005719">
    <property type="entry name" value="SMC"/>
    <property type="match status" value="1"/>
</dbReference>
<dbReference type="InterPro" id="IPR024704">
    <property type="entry name" value="SMC"/>
</dbReference>
<dbReference type="Proteomes" id="UP000232875">
    <property type="component" value="Unassembled WGS sequence"/>
</dbReference>
<dbReference type="GO" id="GO:0003677">
    <property type="term" value="F:DNA binding"/>
    <property type="evidence" value="ECO:0007669"/>
    <property type="project" value="TreeGrafter"/>
</dbReference>
<comment type="similarity">
    <text evidence="3">Belongs to the SMC family. SMC1 subfamily.</text>
</comment>
<dbReference type="Gene3D" id="3.40.50.300">
    <property type="entry name" value="P-loop containing nucleotide triphosphate hydrolases"/>
    <property type="match status" value="2"/>
</dbReference>
<gene>
    <name evidence="14" type="primary">SMC1</name>
    <name evidence="14" type="ORF">MVES_003087</name>
</gene>
<feature type="region of interest" description="Disordered" evidence="12">
    <location>
        <begin position="714"/>
        <end position="738"/>
    </location>
</feature>
<evidence type="ECO:0000256" key="9">
    <source>
        <dbReference type="ARBA" id="ARBA00023306"/>
    </source>
</evidence>
<feature type="domain" description="SMC hinge" evidence="13">
    <location>
        <begin position="512"/>
        <end position="628"/>
    </location>
</feature>
<keyword evidence="6" id="KW-0498">Mitosis</keyword>
<dbReference type="InterPro" id="IPR003395">
    <property type="entry name" value="RecF/RecN/SMC_N"/>
</dbReference>
<dbReference type="Gene3D" id="1.20.1060.20">
    <property type="match status" value="1"/>
</dbReference>
<evidence type="ECO:0000256" key="4">
    <source>
        <dbReference type="ARBA" id="ARBA00022454"/>
    </source>
</evidence>
<dbReference type="OrthoDB" id="5575062at2759"/>
<dbReference type="PANTHER" id="PTHR18937">
    <property type="entry name" value="STRUCTURAL MAINTENANCE OF CHROMOSOMES SMC FAMILY MEMBER"/>
    <property type="match status" value="1"/>
</dbReference>
<keyword evidence="5" id="KW-0132">Cell division</keyword>
<dbReference type="InterPro" id="IPR036277">
    <property type="entry name" value="SMC_hinge_sf"/>
</dbReference>
<feature type="coiled-coil region" evidence="11">
    <location>
        <begin position="304"/>
        <end position="359"/>
    </location>
</feature>
<sequence>MPLSVLEIDNFKSYRGKHVIGPFHAFSAVIGPNGSGKSNVMDAISFVLGIRSAQLRSTQLRDLVYRASNLALEPASSQDPSRASVTAVILDAKRVEHKFQRIITPTGSSEYKYDGRGVSYAQYAERLERLNVLVKARNFLVFQGDVEAIANQCSKDLSHVIDQVSGAHAVEADLEEARGAYDDAVAASSALIAKRKSVMSEVRQYRQQKEASDRLDQLKSGLHAHIVQKVLWRLYHIHEIIEIHTDWIEAHASRGEQLRKRVQDREDGVASARTEAGVIQQQIMAKEKEAKHSARLLDARRPEKERLLERIEHAQQKLAQARVLYAQAQKDEQCQKEALARLAADIALAERAVEEARANDSVESIHLSAADLQAYHDLRARADLSVTEERRTVEKGQRALRQMHVALENRGESVEQLETKLDRIEQQSASVASSLASLQQRTPALEEGVTSVRASLDAVRTKKQALSTREAHVNEALVTCYNQLLQMGQDQRVHERETRLREALRSMRNVFPGVHGRLLDLCTPTQRKYALALATTLGRNADAVVVGTEKTAMECIEYLRNQRAGRATFIPLDTIHSKPVQDRLRAVSLHARLAIDVVQYAPAIERAVQFACASTMICDSLDVARELAYGEKKIKTVTLQGTIIHKNGMMTGGPSMQDSAKRWDEREMEGAQRERDRCMQALKSLHQQKYELADEEELLAKLARREAALDAARQETADLTRRQAELQTERASLETERSAQRTAYAAAKKEAQALEAEMAALEQQIHVADDAVFGEFCARIGVENVRAYEAQQLHLFQARTHAAQQHERQLARLGHQRTFAVQQLDSTAERLAFLQAAIDKETQRIPRLETEIGAFDAAMAASNAARDDVQASFERLRDAYQAATAALQDKRKALLAASREMDAHRKQVADRNDEIEQLDAERTALYRRCRLEAIDVPLLAGDMAHVPLDEEFGAPLVERRERDTALHCREYGIEVDFSRLTDAERSDRGSGKARELQSNVDAVREEMERIAPGAKSVGRLGMLERDLKACERDMDAAREQVRDARQAFVALKKRRIELFMNAYTHIAERIDGVYKELTRSSAAPMGGVAYLTLEDTDEPYRTGIRYHAMPPMKRFRDMDQLSGGEKTVAALALLFAIHTYHPAPFFVLDEVDAALDAQNVVRVAEYIRAHASEQLQFIVISLKASMYERSQALLGVYRNQEANSSKSVTMDLEQYGT</sequence>
<evidence type="ECO:0000313" key="14">
    <source>
        <dbReference type="EMBL" id="PKI83176.1"/>
    </source>
</evidence>
<dbReference type="RefSeq" id="XP_056064043.1">
    <property type="nucleotide sequence ID" value="XM_056208068.1"/>
</dbReference>
<evidence type="ECO:0000256" key="10">
    <source>
        <dbReference type="PIRNR" id="PIRNR005719"/>
    </source>
</evidence>
<name>A0A2N1J9F9_9BASI</name>
<dbReference type="InterPro" id="IPR028468">
    <property type="entry name" value="Smc1_ABC"/>
</dbReference>
<comment type="subcellular location">
    <subcellularLocation>
        <location evidence="2">Chromosome</location>
    </subcellularLocation>
    <subcellularLocation>
        <location evidence="1 10">Nucleus</location>
    </subcellularLocation>
</comment>
<keyword evidence="15" id="KW-1185">Reference proteome</keyword>
<keyword evidence="8 10" id="KW-0539">Nucleus</keyword>
<dbReference type="GO" id="GO:0051301">
    <property type="term" value="P:cell division"/>
    <property type="evidence" value="ECO:0007669"/>
    <property type="project" value="UniProtKB-KW"/>
</dbReference>
<dbReference type="GO" id="GO:0016887">
    <property type="term" value="F:ATP hydrolysis activity"/>
    <property type="evidence" value="ECO:0007669"/>
    <property type="project" value="InterPro"/>
</dbReference>
<dbReference type="EMBL" id="KZ454992">
    <property type="protein sequence ID" value="PKI83176.1"/>
    <property type="molecule type" value="Genomic_DNA"/>
</dbReference>
<dbReference type="InterPro" id="IPR027417">
    <property type="entry name" value="P-loop_NTPase"/>
</dbReference>
<feature type="coiled-coil region" evidence="11">
    <location>
        <begin position="824"/>
        <end position="921"/>
    </location>
</feature>
<dbReference type="SMART" id="SM00968">
    <property type="entry name" value="SMC_hinge"/>
    <property type="match status" value="1"/>
</dbReference>
<keyword evidence="9" id="KW-0131">Cell cycle</keyword>
<keyword evidence="4" id="KW-0158">Chromosome</keyword>
<evidence type="ECO:0000256" key="6">
    <source>
        <dbReference type="ARBA" id="ARBA00022776"/>
    </source>
</evidence>
<feature type="coiled-coil region" evidence="11">
    <location>
        <begin position="407"/>
        <end position="441"/>
    </location>
</feature>
<dbReference type="SUPFAM" id="SSF52540">
    <property type="entry name" value="P-loop containing nucleoside triphosphate hydrolases"/>
    <property type="match status" value="1"/>
</dbReference>
<evidence type="ECO:0000256" key="3">
    <source>
        <dbReference type="ARBA" id="ARBA00005597"/>
    </source>
</evidence>
<dbReference type="Gene3D" id="3.30.70.1620">
    <property type="match status" value="1"/>
</dbReference>
<dbReference type="GO" id="GO:0005634">
    <property type="term" value="C:nucleus"/>
    <property type="evidence" value="ECO:0007669"/>
    <property type="project" value="UniProtKB-SubCell"/>
</dbReference>
<dbReference type="InterPro" id="IPR010935">
    <property type="entry name" value="SMC_hinge"/>
</dbReference>
<evidence type="ECO:0000256" key="8">
    <source>
        <dbReference type="ARBA" id="ARBA00023242"/>
    </source>
</evidence>
<evidence type="ECO:0000256" key="1">
    <source>
        <dbReference type="ARBA" id="ARBA00004123"/>
    </source>
</evidence>
<organism evidence="14 15">
    <name type="scientific">Malassezia vespertilionis</name>
    <dbReference type="NCBI Taxonomy" id="2020962"/>
    <lineage>
        <taxon>Eukaryota</taxon>
        <taxon>Fungi</taxon>
        <taxon>Dikarya</taxon>
        <taxon>Basidiomycota</taxon>
        <taxon>Ustilaginomycotina</taxon>
        <taxon>Malasseziomycetes</taxon>
        <taxon>Malasseziales</taxon>
        <taxon>Malasseziaceae</taxon>
        <taxon>Malassezia</taxon>
    </lineage>
</organism>
<dbReference type="SUPFAM" id="SSF75553">
    <property type="entry name" value="Smc hinge domain"/>
    <property type="match status" value="1"/>
</dbReference>